<protein>
    <submittedName>
        <fullName evidence="1">Uncharacterized protein</fullName>
    </submittedName>
</protein>
<proteinExistence type="predicted"/>
<comment type="caution">
    <text evidence="1">The sequence shown here is derived from an EMBL/GenBank/DDBJ whole genome shotgun (WGS) entry which is preliminary data.</text>
</comment>
<name>A0AAE1FC40_PETCI</name>
<dbReference type="Proteomes" id="UP001286313">
    <property type="component" value="Unassembled WGS sequence"/>
</dbReference>
<sequence>MKDAVSEKMRDMSKEFLESFISTSSIMLDDFNTFRTQRMEKSETFTFWDRFVRMVSVLKDLERADREGNWELHLHSVQAALPLFAGCDRINYLRWASVYLDDMKKLQVDGSEVYGNFKAGKFVVKRLDLDNSFSPSLI</sequence>
<dbReference type="AlphaFoldDB" id="A0AAE1FC40"/>
<dbReference type="EMBL" id="JAWQEG010002593">
    <property type="protein sequence ID" value="KAK3870911.1"/>
    <property type="molecule type" value="Genomic_DNA"/>
</dbReference>
<reference evidence="1" key="1">
    <citation type="submission" date="2023-10" db="EMBL/GenBank/DDBJ databases">
        <title>Genome assemblies of two species of porcelain crab, Petrolisthes cinctipes and Petrolisthes manimaculis (Anomura: Porcellanidae).</title>
        <authorList>
            <person name="Angst P."/>
        </authorList>
    </citation>
    <scope>NUCLEOTIDE SEQUENCE</scope>
    <source>
        <strain evidence="1">PB745_01</strain>
        <tissue evidence="1">Gill</tissue>
    </source>
</reference>
<keyword evidence="2" id="KW-1185">Reference proteome</keyword>
<dbReference type="PANTHER" id="PTHR47018:SF3">
    <property type="entry name" value="MYCBP-ASSOCIATED PROTEIN"/>
    <property type="match status" value="1"/>
</dbReference>
<evidence type="ECO:0000313" key="2">
    <source>
        <dbReference type="Proteomes" id="UP001286313"/>
    </source>
</evidence>
<organism evidence="1 2">
    <name type="scientific">Petrolisthes cinctipes</name>
    <name type="common">Flat porcelain crab</name>
    <dbReference type="NCBI Taxonomy" id="88211"/>
    <lineage>
        <taxon>Eukaryota</taxon>
        <taxon>Metazoa</taxon>
        <taxon>Ecdysozoa</taxon>
        <taxon>Arthropoda</taxon>
        <taxon>Crustacea</taxon>
        <taxon>Multicrustacea</taxon>
        <taxon>Malacostraca</taxon>
        <taxon>Eumalacostraca</taxon>
        <taxon>Eucarida</taxon>
        <taxon>Decapoda</taxon>
        <taxon>Pleocyemata</taxon>
        <taxon>Anomura</taxon>
        <taxon>Galatheoidea</taxon>
        <taxon>Porcellanidae</taxon>
        <taxon>Petrolisthes</taxon>
    </lineage>
</organism>
<gene>
    <name evidence="1" type="ORF">Pcinc_023937</name>
</gene>
<dbReference type="PANTHER" id="PTHR47018">
    <property type="entry name" value="CXC DOMAIN-CONTAINING PROTEIN-RELATED"/>
    <property type="match status" value="1"/>
</dbReference>
<evidence type="ECO:0000313" key="1">
    <source>
        <dbReference type="EMBL" id="KAK3870911.1"/>
    </source>
</evidence>
<accession>A0AAE1FC40</accession>